<dbReference type="PROSITE" id="PS50106">
    <property type="entry name" value="PDZ"/>
    <property type="match status" value="1"/>
</dbReference>
<evidence type="ECO:0000259" key="3">
    <source>
        <dbReference type="PROSITE" id="PS50106"/>
    </source>
</evidence>
<dbReference type="Gene3D" id="2.30.42.10">
    <property type="match status" value="1"/>
</dbReference>
<evidence type="ECO:0000256" key="1">
    <source>
        <dbReference type="ARBA" id="ARBA00004370"/>
    </source>
</evidence>
<reference evidence="4" key="3">
    <citation type="submission" date="2019-06" db="EMBL/GenBank/DDBJ databases">
        <authorList>
            <person name="Poynton C."/>
            <person name="Hasenbein S."/>
            <person name="Benoit J.B."/>
            <person name="Sepulveda M.S."/>
            <person name="Poelchau M.F."/>
            <person name="Murali S.C."/>
            <person name="Chen S."/>
            <person name="Glastad K.M."/>
            <person name="Werren J.H."/>
            <person name="Vineis J.H."/>
            <person name="Bowen J.L."/>
            <person name="Friedrich M."/>
            <person name="Jones J."/>
            <person name="Robertson H.M."/>
            <person name="Feyereisen R."/>
            <person name="Mechler-Hickson A."/>
            <person name="Mathers N."/>
            <person name="Lee C.E."/>
            <person name="Colbourne J.K."/>
            <person name="Biales A."/>
            <person name="Johnston J.S."/>
            <person name="Wellborn G.A."/>
            <person name="Rosendale A.J."/>
            <person name="Cridge A.G."/>
            <person name="Munoz-Torres M.C."/>
            <person name="Bain P.A."/>
            <person name="Manny A.R."/>
            <person name="Major K.M."/>
            <person name="Lambert F.N."/>
            <person name="Vulpe C.D."/>
            <person name="Tuck P."/>
            <person name="Blalock B.J."/>
            <person name="Lin Y.-Y."/>
            <person name="Smith M.E."/>
            <person name="Ochoa-Acuna H."/>
            <person name="Chen M.-J.M."/>
            <person name="Childers C.P."/>
            <person name="Qu J."/>
            <person name="Dugan S."/>
            <person name="Lee S.L."/>
            <person name="Chao H."/>
            <person name="Dinh H."/>
            <person name="Han Y."/>
            <person name="Doddapaneni H."/>
            <person name="Worley K.C."/>
            <person name="Muzny D.M."/>
            <person name="Gibbs R.A."/>
            <person name="Richards S."/>
        </authorList>
    </citation>
    <scope>NUCLEOTIDE SEQUENCE</scope>
    <source>
        <strain evidence="4">HAZT.00-mixed</strain>
        <tissue evidence="4">Whole organism</tissue>
    </source>
</reference>
<dbReference type="GO" id="GO:0045197">
    <property type="term" value="P:establishment or maintenance of epithelial cell apical/basal polarity"/>
    <property type="evidence" value="ECO:0007669"/>
    <property type="project" value="TreeGrafter"/>
</dbReference>
<feature type="domain" description="PDZ" evidence="3">
    <location>
        <begin position="118"/>
        <end position="196"/>
    </location>
</feature>
<dbReference type="GO" id="GO:0097120">
    <property type="term" value="P:receptor localization to synapse"/>
    <property type="evidence" value="ECO:0007669"/>
    <property type="project" value="TreeGrafter"/>
</dbReference>
<dbReference type="GO" id="GO:0019901">
    <property type="term" value="F:protein kinase binding"/>
    <property type="evidence" value="ECO:0007669"/>
    <property type="project" value="TreeGrafter"/>
</dbReference>
<dbReference type="AlphaFoldDB" id="A0A6A0GYE3"/>
<keyword evidence="2" id="KW-0472">Membrane</keyword>
<dbReference type="PANTHER" id="PTHR23119">
    <property type="entry name" value="DISCS LARGE"/>
    <property type="match status" value="1"/>
</dbReference>
<dbReference type="GO" id="GO:0016323">
    <property type="term" value="C:basolateral plasma membrane"/>
    <property type="evidence" value="ECO:0007669"/>
    <property type="project" value="TreeGrafter"/>
</dbReference>
<dbReference type="Proteomes" id="UP000711488">
    <property type="component" value="Unassembled WGS sequence"/>
</dbReference>
<comment type="caution">
    <text evidence="4">The sequence shown here is derived from an EMBL/GenBank/DDBJ whole genome shotgun (WGS) entry which is preliminary data.</text>
</comment>
<dbReference type="GO" id="GO:0043113">
    <property type="term" value="P:receptor clustering"/>
    <property type="evidence" value="ECO:0007669"/>
    <property type="project" value="TreeGrafter"/>
</dbReference>
<dbReference type="EMBL" id="JQDR03011444">
    <property type="protein sequence ID" value="KAA0192755.1"/>
    <property type="molecule type" value="Genomic_DNA"/>
</dbReference>
<dbReference type="InterPro" id="IPR001478">
    <property type="entry name" value="PDZ"/>
</dbReference>
<organism evidence="4">
    <name type="scientific">Hyalella azteca</name>
    <name type="common">Amphipod</name>
    <dbReference type="NCBI Taxonomy" id="294128"/>
    <lineage>
        <taxon>Eukaryota</taxon>
        <taxon>Metazoa</taxon>
        <taxon>Ecdysozoa</taxon>
        <taxon>Arthropoda</taxon>
        <taxon>Crustacea</taxon>
        <taxon>Multicrustacea</taxon>
        <taxon>Malacostraca</taxon>
        <taxon>Eumalacostraca</taxon>
        <taxon>Peracarida</taxon>
        <taxon>Amphipoda</taxon>
        <taxon>Senticaudata</taxon>
        <taxon>Talitrida</taxon>
        <taxon>Talitroidea</taxon>
        <taxon>Hyalellidae</taxon>
        <taxon>Hyalella</taxon>
    </lineage>
</organism>
<dbReference type="SUPFAM" id="SSF50156">
    <property type="entry name" value="PDZ domain-like"/>
    <property type="match status" value="1"/>
</dbReference>
<evidence type="ECO:0000313" key="4">
    <source>
        <dbReference type="EMBL" id="KAA0192755.1"/>
    </source>
</evidence>
<protein>
    <recommendedName>
        <fullName evidence="3">PDZ domain-containing protein</fullName>
    </recommendedName>
</protein>
<dbReference type="CDD" id="cd23064">
    <property type="entry name" value="PDZ3_INAD-like"/>
    <property type="match status" value="1"/>
</dbReference>
<accession>A0A6A0GYE3</accession>
<proteinExistence type="predicted"/>
<dbReference type="Pfam" id="PF00595">
    <property type="entry name" value="PDZ"/>
    <property type="match status" value="1"/>
</dbReference>
<name>A0A6A0GYE3_HYAAZ</name>
<reference evidence="4" key="2">
    <citation type="journal article" date="2018" name="Environ. Sci. Technol.">
        <title>The Toxicogenome of Hyalella azteca: A Model for Sediment Ecotoxicology and Evolutionary Toxicology.</title>
        <authorList>
            <person name="Poynton H.C."/>
            <person name="Hasenbein S."/>
            <person name="Benoit J.B."/>
            <person name="Sepulveda M.S."/>
            <person name="Poelchau M.F."/>
            <person name="Hughes D.S.T."/>
            <person name="Murali S.C."/>
            <person name="Chen S."/>
            <person name="Glastad K.M."/>
            <person name="Goodisman M.A.D."/>
            <person name="Werren J.H."/>
            <person name="Vineis J.H."/>
            <person name="Bowen J.L."/>
            <person name="Friedrich M."/>
            <person name="Jones J."/>
            <person name="Robertson H.M."/>
            <person name="Feyereisen R."/>
            <person name="Mechler-Hickson A."/>
            <person name="Mathers N."/>
            <person name="Lee C.E."/>
            <person name="Colbourne J.K."/>
            <person name="Biales A."/>
            <person name="Johnston J.S."/>
            <person name="Wellborn G.A."/>
            <person name="Rosendale A.J."/>
            <person name="Cridge A.G."/>
            <person name="Munoz-Torres M.C."/>
            <person name="Bain P.A."/>
            <person name="Manny A.R."/>
            <person name="Major K.M."/>
            <person name="Lambert F.N."/>
            <person name="Vulpe C.D."/>
            <person name="Tuck P."/>
            <person name="Blalock B.J."/>
            <person name="Lin Y.Y."/>
            <person name="Smith M.E."/>
            <person name="Ochoa-Acuna H."/>
            <person name="Chen M.M."/>
            <person name="Childers C.P."/>
            <person name="Qu J."/>
            <person name="Dugan S."/>
            <person name="Lee S.L."/>
            <person name="Chao H."/>
            <person name="Dinh H."/>
            <person name="Han Y."/>
            <person name="Doddapaneni H."/>
            <person name="Worley K.C."/>
            <person name="Muzny D.M."/>
            <person name="Gibbs R.A."/>
            <person name="Richards S."/>
        </authorList>
    </citation>
    <scope>NUCLEOTIDE SEQUENCE</scope>
    <source>
        <strain evidence="4">HAZT.00-mixed</strain>
        <tissue evidence="4">Whole organism</tissue>
    </source>
</reference>
<gene>
    <name evidence="4" type="ORF">HAZT_HAZT004055</name>
</gene>
<dbReference type="GO" id="GO:0030054">
    <property type="term" value="C:cell junction"/>
    <property type="evidence" value="ECO:0007669"/>
    <property type="project" value="TreeGrafter"/>
</dbReference>
<dbReference type="GO" id="GO:0098609">
    <property type="term" value="P:cell-cell adhesion"/>
    <property type="evidence" value="ECO:0007669"/>
    <property type="project" value="TreeGrafter"/>
</dbReference>
<comment type="subcellular location">
    <subcellularLocation>
        <location evidence="1">Membrane</location>
    </subcellularLocation>
</comment>
<dbReference type="InterPro" id="IPR050614">
    <property type="entry name" value="Synaptic_Scaffolding_LAP-MAGUK"/>
</dbReference>
<dbReference type="SMART" id="SM00228">
    <property type="entry name" value="PDZ"/>
    <property type="match status" value="1"/>
</dbReference>
<reference evidence="4" key="1">
    <citation type="submission" date="2014-08" db="EMBL/GenBank/DDBJ databases">
        <authorList>
            <person name="Murali S."/>
            <person name="Richards S."/>
            <person name="Bandaranaike D."/>
            <person name="Bellair M."/>
            <person name="Blankenburg K."/>
            <person name="Chao H."/>
            <person name="Dinh H."/>
            <person name="Doddapaneni H."/>
            <person name="Dugan-Rocha S."/>
            <person name="Elkadiri S."/>
            <person name="Gnanaolivu R."/>
            <person name="Hughes D."/>
            <person name="Lee S."/>
            <person name="Li M."/>
            <person name="Ming W."/>
            <person name="Munidasa M."/>
            <person name="Muniz J."/>
            <person name="Nguyen L."/>
            <person name="Osuji N."/>
            <person name="Pu L.-L."/>
            <person name="Puazo M."/>
            <person name="Skinner E."/>
            <person name="Qu C."/>
            <person name="Quiroz J."/>
            <person name="Raj R."/>
            <person name="Weissenberger G."/>
            <person name="Xin Y."/>
            <person name="Zou X."/>
            <person name="Han Y."/>
            <person name="Worley K."/>
            <person name="Muzny D."/>
            <person name="Gibbs R."/>
        </authorList>
    </citation>
    <scope>NUCLEOTIDE SEQUENCE</scope>
    <source>
        <strain evidence="4">HAZT.00-mixed</strain>
        <tissue evidence="4">Whole organism</tissue>
    </source>
</reference>
<evidence type="ECO:0000256" key="2">
    <source>
        <dbReference type="ARBA" id="ARBA00023136"/>
    </source>
</evidence>
<dbReference type="InterPro" id="IPR036034">
    <property type="entry name" value="PDZ_sf"/>
</dbReference>
<sequence>MGESTWGMRCWRITGDRPVPPQVNGTVVSGRCHLNASSVFKALPGPDVRLVVLRRTQGVHDMAVKPLTHFPVSLEDERPEEKFARFKGLANVVVKKVRADYPHHPGYHHHPGYPDYPQGSAGVGIMIIEGKHAEYGEGIFISDLQEASPAAQAGLQVGDMILMVNKQELVGADYETATAVLRRAEGLIDMWVANGARCRGEWGEGTCGWPTAPAAGVSGVRPGVSEARGE</sequence>
<dbReference type="PANTHER" id="PTHR23119:SF51">
    <property type="entry name" value="DISKS LARGE 1 TUMOR SUPPRESSOR PROTEIN"/>
    <property type="match status" value="1"/>
</dbReference>